<reference evidence="1 2" key="2">
    <citation type="journal article" date="2022" name="Mol. Ecol. Resour.">
        <title>The genomes of chicory, endive, great burdock and yacon provide insights into Asteraceae paleo-polyploidization history and plant inulin production.</title>
        <authorList>
            <person name="Fan W."/>
            <person name="Wang S."/>
            <person name="Wang H."/>
            <person name="Wang A."/>
            <person name="Jiang F."/>
            <person name="Liu H."/>
            <person name="Zhao H."/>
            <person name="Xu D."/>
            <person name="Zhang Y."/>
        </authorList>
    </citation>
    <scope>NUCLEOTIDE SEQUENCE [LARGE SCALE GENOMIC DNA]</scope>
    <source>
        <strain evidence="2">cv. Niubang</strain>
    </source>
</reference>
<sequence length="625" mass="69302">MHHFKLSLQNPQKKNPFKPFHSSMESINFLATIFFFFICFHFNLSSSDLSADKEALIRLTSVVHGNTNRWNQSDPSPCSWTGVTCDNATNRVTELSLPGARLAGQIPPDSIGNLTQLRRLSLRGNRLSGEFLPDLENCSELRFLYLQNNQLSGEIPASFFRLSNLIRIDISNNNFSGEISANFNNFTRLTHLLLQNNQFTGEIPDLTIGFSQFNVSTNRLNGRIPRAFSSLSADTFTGNDNLCGPPLNSCPNENKSSNLSAGAIAGIAVGSALGSILIIATIFFLCRNCRKSRTSRQAVQDAASSIPPSPEKPPEYDFRSPDHILATENTGSDGGHSGRQDNNDELTFFADGGFLLDDLLRASAEMLGKGIVGTTYKAYLDNGGEVIVKRLKNVCVSKMEFTKKIVYLGKLNHENLLPIKGYYYGKEEKLLVFDFFPIGSLSSILHGEERSKLTWEIRSRIALQIACGIEHLHSHNLCHGNIKSNNVVLTDGFGALVSESGLIQLVSSSTPNLSGYRAPEVIDTRIASREADVYGFGILLLELVTGKDPTVSLNDEGIDLSRWVQGVDESRWSSEVFDLNLLRNPKNEEEIVRFLHVGIRCASQAPRRRSSMMEVVERIKKICRD</sequence>
<comment type="caution">
    <text evidence="1">The sequence shown here is derived from an EMBL/GenBank/DDBJ whole genome shotgun (WGS) entry which is preliminary data.</text>
</comment>
<organism evidence="1 2">
    <name type="scientific">Arctium lappa</name>
    <name type="common">Greater burdock</name>
    <name type="synonym">Lappa major</name>
    <dbReference type="NCBI Taxonomy" id="4217"/>
    <lineage>
        <taxon>Eukaryota</taxon>
        <taxon>Viridiplantae</taxon>
        <taxon>Streptophyta</taxon>
        <taxon>Embryophyta</taxon>
        <taxon>Tracheophyta</taxon>
        <taxon>Spermatophyta</taxon>
        <taxon>Magnoliopsida</taxon>
        <taxon>eudicotyledons</taxon>
        <taxon>Gunneridae</taxon>
        <taxon>Pentapetalae</taxon>
        <taxon>asterids</taxon>
        <taxon>campanulids</taxon>
        <taxon>Asterales</taxon>
        <taxon>Asteraceae</taxon>
        <taxon>Carduoideae</taxon>
        <taxon>Cardueae</taxon>
        <taxon>Arctiinae</taxon>
        <taxon>Arctium</taxon>
    </lineage>
</organism>
<keyword evidence="2" id="KW-1185">Reference proteome</keyword>
<accession>A0ACB9CHN9</accession>
<evidence type="ECO:0000313" key="2">
    <source>
        <dbReference type="Proteomes" id="UP001055879"/>
    </source>
</evidence>
<dbReference type="Proteomes" id="UP001055879">
    <property type="component" value="Linkage Group LG04"/>
</dbReference>
<name>A0ACB9CHN9_ARCLA</name>
<proteinExistence type="predicted"/>
<reference evidence="2" key="1">
    <citation type="journal article" date="2022" name="Mol. Ecol. Resour.">
        <title>The genomes of chicory, endive, great burdock and yacon provide insights into Asteraceae palaeo-polyploidization history and plant inulin production.</title>
        <authorList>
            <person name="Fan W."/>
            <person name="Wang S."/>
            <person name="Wang H."/>
            <person name="Wang A."/>
            <person name="Jiang F."/>
            <person name="Liu H."/>
            <person name="Zhao H."/>
            <person name="Xu D."/>
            <person name="Zhang Y."/>
        </authorList>
    </citation>
    <scope>NUCLEOTIDE SEQUENCE [LARGE SCALE GENOMIC DNA]</scope>
    <source>
        <strain evidence="2">cv. Niubang</strain>
    </source>
</reference>
<protein>
    <submittedName>
        <fullName evidence="1">Uncharacterized protein</fullName>
    </submittedName>
</protein>
<evidence type="ECO:0000313" key="1">
    <source>
        <dbReference type="EMBL" id="KAI3733791.1"/>
    </source>
</evidence>
<gene>
    <name evidence="1" type="ORF">L6452_13247</name>
</gene>
<dbReference type="EMBL" id="CM042050">
    <property type="protein sequence ID" value="KAI3733791.1"/>
    <property type="molecule type" value="Genomic_DNA"/>
</dbReference>